<name>A0ABU9QKG1_9BURK</name>
<dbReference type="InterPro" id="IPR014883">
    <property type="entry name" value="VRR_NUC"/>
</dbReference>
<evidence type="ECO:0000256" key="5">
    <source>
        <dbReference type="SAM" id="Phobius"/>
    </source>
</evidence>
<dbReference type="Proteomes" id="UP001494588">
    <property type="component" value="Unassembled WGS sequence"/>
</dbReference>
<dbReference type="RefSeq" id="WP_201651033.1">
    <property type="nucleotide sequence ID" value="NZ_CAJHCS010000010.1"/>
</dbReference>
<keyword evidence="8" id="KW-1185">Reference proteome</keyword>
<dbReference type="Pfam" id="PF08774">
    <property type="entry name" value="VRR_NUC"/>
    <property type="match status" value="1"/>
</dbReference>
<organism evidence="7 8">
    <name type="scientific">Paraburkholderia sabiae</name>
    <dbReference type="NCBI Taxonomy" id="273251"/>
    <lineage>
        <taxon>Bacteria</taxon>
        <taxon>Pseudomonadati</taxon>
        <taxon>Pseudomonadota</taxon>
        <taxon>Betaproteobacteria</taxon>
        <taxon>Burkholderiales</taxon>
        <taxon>Burkholderiaceae</taxon>
        <taxon>Paraburkholderia</taxon>
    </lineage>
</organism>
<evidence type="ECO:0000259" key="6">
    <source>
        <dbReference type="SMART" id="SM00990"/>
    </source>
</evidence>
<feature type="compositionally biased region" description="Low complexity" evidence="4">
    <location>
        <begin position="214"/>
        <end position="235"/>
    </location>
</feature>
<dbReference type="SMART" id="SM00990">
    <property type="entry name" value="VRR_NUC"/>
    <property type="match status" value="1"/>
</dbReference>
<feature type="transmembrane region" description="Helical" evidence="5">
    <location>
        <begin position="353"/>
        <end position="378"/>
    </location>
</feature>
<keyword evidence="2" id="KW-0540">Nuclease</keyword>
<evidence type="ECO:0000313" key="7">
    <source>
        <dbReference type="EMBL" id="MEM5289763.1"/>
    </source>
</evidence>
<keyword evidence="5" id="KW-0812">Transmembrane</keyword>
<sequence length="416" mass="44848">MGATLEPAGSTCTILEERPEYARLPPNSEGYLAEKVRYALKAPRIVTIRLPDGSTTTNLLKQVVVSMVIRRDEYAADFLWMYKAEVSFDMTPSIATRGLDAPIPILASDKSQGPGRRHSLNPFPRGVKAGFLRRPDVIIAKNPGDRWPGRGPVDLDGAPHTDNLLRLVEIKFPGDSWGMGQENAYQQIAGSRQRMCVLDVSDCDGDLETARQRALAGSPASQPAQSASAQRLRAPVRTQQPIAQPAWYEDWIPDASTVRDVESAVAAMWDSAKQGASALCEETKAWLHKEAPWMFAAGRWIADQAGAVWTWVDEQGNAIARYTAQQLKTGWQELVRRTDMTWEMLRQIDWGQVGITLAKGVAVVVVIVAAVAIAFVLAEALVAILAALVAIVSTASAAGAAALALAVGAAAVATQG</sequence>
<proteinExistence type="predicted"/>
<evidence type="ECO:0000256" key="2">
    <source>
        <dbReference type="ARBA" id="ARBA00022722"/>
    </source>
</evidence>
<comment type="caution">
    <text evidence="7">The sequence shown here is derived from an EMBL/GenBank/DDBJ whole genome shotgun (WGS) entry which is preliminary data.</text>
</comment>
<evidence type="ECO:0000256" key="3">
    <source>
        <dbReference type="ARBA" id="ARBA00022801"/>
    </source>
</evidence>
<feature type="transmembrane region" description="Helical" evidence="5">
    <location>
        <begin position="384"/>
        <end position="413"/>
    </location>
</feature>
<reference evidence="7 8" key="1">
    <citation type="submission" date="2024-01" db="EMBL/GenBank/DDBJ databases">
        <title>The diversity of rhizobia nodulating Mimosa spp. in eleven states of Brazil covering several biomes is determined by host plant, location, and edaphic factors.</title>
        <authorList>
            <person name="Rouws L."/>
            <person name="Barauna A."/>
            <person name="Beukes C."/>
            <person name="De Faria S.M."/>
            <person name="Gross E."/>
            <person name="Dos Reis Junior F.B."/>
            <person name="Simon M."/>
            <person name="Maluk M."/>
            <person name="Odee D.W."/>
            <person name="Kenicer G."/>
            <person name="Young J.P.W."/>
            <person name="Reis V.M."/>
            <person name="Zilli J."/>
            <person name="James E.K."/>
        </authorList>
    </citation>
    <scope>NUCLEOTIDE SEQUENCE [LARGE SCALE GENOMIC DNA]</scope>
    <source>
        <strain evidence="7 8">JPY77</strain>
    </source>
</reference>
<evidence type="ECO:0000313" key="8">
    <source>
        <dbReference type="Proteomes" id="UP001494588"/>
    </source>
</evidence>
<feature type="region of interest" description="Disordered" evidence="4">
    <location>
        <begin position="213"/>
        <end position="236"/>
    </location>
</feature>
<feature type="domain" description="VRR-NUC" evidence="6">
    <location>
        <begin position="79"/>
        <end position="202"/>
    </location>
</feature>
<keyword evidence="3" id="KW-0378">Hydrolase</keyword>
<keyword evidence="5" id="KW-1133">Transmembrane helix</keyword>
<dbReference type="EMBL" id="JAZHGC010000028">
    <property type="protein sequence ID" value="MEM5289763.1"/>
    <property type="molecule type" value="Genomic_DNA"/>
</dbReference>
<keyword evidence="5" id="KW-0472">Membrane</keyword>
<evidence type="ECO:0000256" key="1">
    <source>
        <dbReference type="ARBA" id="ARBA00001946"/>
    </source>
</evidence>
<gene>
    <name evidence="7" type="ORF">V4C55_28980</name>
</gene>
<accession>A0ABU9QKG1</accession>
<evidence type="ECO:0000256" key="4">
    <source>
        <dbReference type="SAM" id="MobiDB-lite"/>
    </source>
</evidence>
<protein>
    <submittedName>
        <fullName evidence="7">VRR-NUC domain-containing protein</fullName>
    </submittedName>
</protein>
<comment type="cofactor">
    <cofactor evidence="1">
        <name>Mg(2+)</name>
        <dbReference type="ChEBI" id="CHEBI:18420"/>
    </cofactor>
</comment>